<dbReference type="PANTHER" id="PTHR24248">
    <property type="entry name" value="ADRENERGIC RECEPTOR-RELATED G-PROTEIN COUPLED RECEPTOR"/>
    <property type="match status" value="1"/>
</dbReference>
<dbReference type="Proteomes" id="UP001445076">
    <property type="component" value="Unassembled WGS sequence"/>
</dbReference>
<feature type="compositionally biased region" description="Low complexity" evidence="16">
    <location>
        <begin position="300"/>
        <end position="317"/>
    </location>
</feature>
<evidence type="ECO:0000313" key="19">
    <source>
        <dbReference type="EMBL" id="KAK8739679.1"/>
    </source>
</evidence>
<dbReference type="SUPFAM" id="SSF81321">
    <property type="entry name" value="Family A G protein-coupled receptor-like"/>
    <property type="match status" value="1"/>
</dbReference>
<dbReference type="AlphaFoldDB" id="A0AAW0XNR4"/>
<dbReference type="PROSITE" id="PS50262">
    <property type="entry name" value="G_PROTEIN_RECEP_F1_2"/>
    <property type="match status" value="1"/>
</dbReference>
<keyword evidence="7 17" id="KW-1133">Transmembrane helix</keyword>
<feature type="domain" description="G-protein coupled receptors family 1 profile" evidence="18">
    <location>
        <begin position="1"/>
        <end position="404"/>
    </location>
</feature>
<dbReference type="InterPro" id="IPR017452">
    <property type="entry name" value="GPCR_Rhodpsn_7TM"/>
</dbReference>
<keyword evidence="4" id="KW-1003">Cell membrane</keyword>
<evidence type="ECO:0000256" key="5">
    <source>
        <dbReference type="ARBA" id="ARBA00022553"/>
    </source>
</evidence>
<keyword evidence="13 15" id="KW-0807">Transducer</keyword>
<evidence type="ECO:0000256" key="1">
    <source>
        <dbReference type="ARBA" id="ARBA00004651"/>
    </source>
</evidence>
<keyword evidence="12" id="KW-0325">Glycoprotein</keyword>
<keyword evidence="5" id="KW-0597">Phosphoprotein</keyword>
<evidence type="ECO:0000256" key="13">
    <source>
        <dbReference type="ARBA" id="ARBA00023224"/>
    </source>
</evidence>
<dbReference type="Gene3D" id="1.20.1070.10">
    <property type="entry name" value="Rhodopsin 7-helix transmembrane proteins"/>
    <property type="match status" value="2"/>
</dbReference>
<dbReference type="Pfam" id="PF00001">
    <property type="entry name" value="7tm_1"/>
    <property type="match status" value="1"/>
</dbReference>
<comment type="caution">
    <text evidence="19">The sequence shown here is derived from an EMBL/GenBank/DDBJ whole genome shotgun (WGS) entry which is preliminary data.</text>
</comment>
<sequence>GLAVCQFWLAADYTASTASIFNLVILSLDRYWSITAPLRYLRRRTRRRAWVMIGASWTAATAWLVPVLAWHHLALGGLRHHPPFVCETEFSNSAAFKAVTAALNFYLPTALMVYLYCRIFREVQSRQVLGRVAFTSHELLTDSCSEAEQRLPRPTTQPRNTQTTMHHLPTITNFNQCTQFGSLTLVSPGRHDCSYYAGVTVSVEYLPDDSAHTSPTHNHFNHQQPQQEQEQQLPHQNQLHQQRRQAGTKRLGPHHNHIHCYQSSTRPHSWNPLTPSPNRVRKQKWGSSWRVSTVSQMQRSNNSSNSTSSTITTATNGTKKKRTIACNNNGGSGGGRRVEGVNLAKERKAARQLGVIVGAFMACWVPYFTLFPIMALCDTCVPAHAHTATIWLGYLNSALNPVLYPLCNHNFRRAFARMLRLPTRKPNNYASAQRMATITVRH</sequence>
<keyword evidence="11 15" id="KW-0675">Receptor</keyword>
<dbReference type="InterPro" id="IPR000921">
    <property type="entry name" value="Histamine_H1_rcpt"/>
</dbReference>
<dbReference type="EMBL" id="JARKIK010000035">
    <property type="protein sequence ID" value="KAK8739679.1"/>
    <property type="molecule type" value="Genomic_DNA"/>
</dbReference>
<evidence type="ECO:0000256" key="10">
    <source>
        <dbReference type="ARBA" id="ARBA00023157"/>
    </source>
</evidence>
<feature type="region of interest" description="Disordered" evidence="16">
    <location>
        <begin position="207"/>
        <end position="336"/>
    </location>
</feature>
<evidence type="ECO:0000256" key="7">
    <source>
        <dbReference type="ARBA" id="ARBA00022989"/>
    </source>
</evidence>
<evidence type="ECO:0000256" key="9">
    <source>
        <dbReference type="ARBA" id="ARBA00023136"/>
    </source>
</evidence>
<dbReference type="PRINTS" id="PR00237">
    <property type="entry name" value="GPCRRHODOPSN"/>
</dbReference>
<dbReference type="PANTHER" id="PTHR24248:SF204">
    <property type="entry name" value="HISTAMINE H1 RECEPTOR"/>
    <property type="match status" value="1"/>
</dbReference>
<keyword evidence="10" id="KW-1015">Disulfide bond</keyword>
<comment type="similarity">
    <text evidence="2 15">Belongs to the G-protein coupled receptor 1 family.</text>
</comment>
<dbReference type="GO" id="GO:0043410">
    <property type="term" value="P:positive regulation of MAPK cascade"/>
    <property type="evidence" value="ECO:0007669"/>
    <property type="project" value="TreeGrafter"/>
</dbReference>
<dbReference type="PRINTS" id="PR00530">
    <property type="entry name" value="HISTAMINEH1R"/>
</dbReference>
<keyword evidence="6 15" id="KW-0812">Transmembrane</keyword>
<name>A0AAW0XNR4_CHEQU</name>
<evidence type="ECO:0000256" key="17">
    <source>
        <dbReference type="SAM" id="Phobius"/>
    </source>
</evidence>
<accession>A0AAW0XNR4</accession>
<evidence type="ECO:0000256" key="14">
    <source>
        <dbReference type="ARBA" id="ARBA00045624"/>
    </source>
</evidence>
<comment type="function">
    <text evidence="14">G-protein-coupled receptor for histamine, a biogenic amine that functions as an immune modulator and a neurotransmitter. Through the H1 receptor, histamine mediates the contraction of smooth muscles and increases capillary permeability due to contraction of terminal venules. Also mediates neurotransmission in the central nervous system and thereby regulates circadian rhythms, emotional and locomotor activities as well as cognitive functions.</text>
</comment>
<evidence type="ECO:0000256" key="11">
    <source>
        <dbReference type="ARBA" id="ARBA00023170"/>
    </source>
</evidence>
<protein>
    <recommendedName>
        <fullName evidence="3">Histamine H1 receptor</fullName>
    </recommendedName>
</protein>
<evidence type="ECO:0000256" key="6">
    <source>
        <dbReference type="ARBA" id="ARBA00022692"/>
    </source>
</evidence>
<dbReference type="GO" id="GO:0005886">
    <property type="term" value="C:plasma membrane"/>
    <property type="evidence" value="ECO:0007669"/>
    <property type="project" value="UniProtKB-SubCell"/>
</dbReference>
<evidence type="ECO:0000256" key="4">
    <source>
        <dbReference type="ARBA" id="ARBA00022475"/>
    </source>
</evidence>
<feature type="compositionally biased region" description="Polar residues" evidence="16">
    <location>
        <begin position="261"/>
        <end position="277"/>
    </location>
</feature>
<keyword evidence="8 15" id="KW-0297">G-protein coupled receptor</keyword>
<dbReference type="GO" id="GO:0004969">
    <property type="term" value="F:histamine receptor activity"/>
    <property type="evidence" value="ECO:0007669"/>
    <property type="project" value="InterPro"/>
</dbReference>
<evidence type="ECO:0000256" key="3">
    <source>
        <dbReference type="ARBA" id="ARBA00015317"/>
    </source>
</evidence>
<feature type="transmembrane region" description="Helical" evidence="17">
    <location>
        <begin position="49"/>
        <end position="74"/>
    </location>
</feature>
<keyword evidence="9 17" id="KW-0472">Membrane</keyword>
<evidence type="ECO:0000259" key="18">
    <source>
        <dbReference type="PROSITE" id="PS50262"/>
    </source>
</evidence>
<comment type="subcellular location">
    <subcellularLocation>
        <location evidence="1">Cell membrane</location>
        <topology evidence="1">Multi-pass membrane protein</topology>
    </subcellularLocation>
</comment>
<evidence type="ECO:0000313" key="20">
    <source>
        <dbReference type="Proteomes" id="UP001445076"/>
    </source>
</evidence>
<feature type="transmembrane region" description="Helical" evidence="17">
    <location>
        <begin position="94"/>
        <end position="117"/>
    </location>
</feature>
<feature type="compositionally biased region" description="Basic residues" evidence="16">
    <location>
        <begin position="241"/>
        <end position="258"/>
    </location>
</feature>
<proteinExistence type="inferred from homology"/>
<gene>
    <name evidence="19" type="ORF">OTU49_003145</name>
</gene>
<reference evidence="19 20" key="1">
    <citation type="journal article" date="2024" name="BMC Genomics">
        <title>Genome assembly of redclaw crayfish (Cherax quadricarinatus) provides insights into its immune adaptation and hypoxia tolerance.</title>
        <authorList>
            <person name="Liu Z."/>
            <person name="Zheng J."/>
            <person name="Li H."/>
            <person name="Fang K."/>
            <person name="Wang S."/>
            <person name="He J."/>
            <person name="Zhou D."/>
            <person name="Weng S."/>
            <person name="Chi M."/>
            <person name="Gu Z."/>
            <person name="He J."/>
            <person name="Li F."/>
            <person name="Wang M."/>
        </authorList>
    </citation>
    <scope>NUCLEOTIDE SEQUENCE [LARGE SCALE GENOMIC DNA]</scope>
    <source>
        <strain evidence="19">ZL_2023a</strain>
    </source>
</reference>
<organism evidence="19 20">
    <name type="scientific">Cherax quadricarinatus</name>
    <name type="common">Australian red claw crayfish</name>
    <dbReference type="NCBI Taxonomy" id="27406"/>
    <lineage>
        <taxon>Eukaryota</taxon>
        <taxon>Metazoa</taxon>
        <taxon>Ecdysozoa</taxon>
        <taxon>Arthropoda</taxon>
        <taxon>Crustacea</taxon>
        <taxon>Multicrustacea</taxon>
        <taxon>Malacostraca</taxon>
        <taxon>Eumalacostraca</taxon>
        <taxon>Eucarida</taxon>
        <taxon>Decapoda</taxon>
        <taxon>Pleocyemata</taxon>
        <taxon>Astacidea</taxon>
        <taxon>Parastacoidea</taxon>
        <taxon>Parastacidae</taxon>
        <taxon>Cherax</taxon>
    </lineage>
</organism>
<dbReference type="GO" id="GO:0043114">
    <property type="term" value="P:regulation of vascular permeability"/>
    <property type="evidence" value="ECO:0007669"/>
    <property type="project" value="InterPro"/>
</dbReference>
<evidence type="ECO:0000256" key="2">
    <source>
        <dbReference type="ARBA" id="ARBA00010663"/>
    </source>
</evidence>
<keyword evidence="20" id="KW-1185">Reference proteome</keyword>
<feature type="transmembrane region" description="Helical" evidence="17">
    <location>
        <begin position="353"/>
        <end position="376"/>
    </location>
</feature>
<dbReference type="GO" id="GO:0071880">
    <property type="term" value="P:adenylate cyclase-activating adrenergic receptor signaling pathway"/>
    <property type="evidence" value="ECO:0007669"/>
    <property type="project" value="TreeGrafter"/>
</dbReference>
<evidence type="ECO:0000256" key="12">
    <source>
        <dbReference type="ARBA" id="ARBA00023180"/>
    </source>
</evidence>
<evidence type="ECO:0000256" key="8">
    <source>
        <dbReference type="ARBA" id="ARBA00023040"/>
    </source>
</evidence>
<evidence type="ECO:0000256" key="16">
    <source>
        <dbReference type="SAM" id="MobiDB-lite"/>
    </source>
</evidence>
<feature type="non-terminal residue" evidence="19">
    <location>
        <position position="1"/>
    </location>
</feature>
<feature type="compositionally biased region" description="Low complexity" evidence="16">
    <location>
        <begin position="221"/>
        <end position="240"/>
    </location>
</feature>
<dbReference type="GO" id="GO:0045907">
    <property type="term" value="P:positive regulation of vasoconstriction"/>
    <property type="evidence" value="ECO:0007669"/>
    <property type="project" value="InterPro"/>
</dbReference>
<dbReference type="PROSITE" id="PS00237">
    <property type="entry name" value="G_PROTEIN_RECEP_F1_1"/>
    <property type="match status" value="1"/>
</dbReference>
<feature type="compositionally biased region" description="Polar residues" evidence="16">
    <location>
        <begin position="285"/>
        <end position="299"/>
    </location>
</feature>
<dbReference type="InterPro" id="IPR000276">
    <property type="entry name" value="GPCR_Rhodpsn"/>
</dbReference>
<evidence type="ECO:0000256" key="15">
    <source>
        <dbReference type="RuleBase" id="RU000688"/>
    </source>
</evidence>
<feature type="transmembrane region" description="Helical" evidence="17">
    <location>
        <begin position="6"/>
        <end position="28"/>
    </location>
</feature>